<comment type="caution">
    <text evidence="1">The sequence shown here is derived from an EMBL/GenBank/DDBJ whole genome shotgun (WGS) entry which is preliminary data.</text>
</comment>
<name>A0ABV2AT43_9EUKA</name>
<dbReference type="Proteomes" id="UP001439008">
    <property type="component" value="Unassembled WGS sequence"/>
</dbReference>
<evidence type="ECO:0000313" key="1">
    <source>
        <dbReference type="EMBL" id="MES1922568.1"/>
    </source>
</evidence>
<sequence length="123" mass="14507">FVKKRKTQILKKNVQQVNVVLRQEHVIQIVTATIVNHADSEYKQTTLVVLVVNKFTNCVLFGGVFVHPFLMPRKGYYRGIFMEDEIDKKSSKDLSEEERLIEEEHQKELAEIAGWYDWINREI</sequence>
<gene>
    <name evidence="1" type="ORF">MHBO_004082</name>
</gene>
<feature type="non-terminal residue" evidence="1">
    <location>
        <position position="1"/>
    </location>
</feature>
<organism evidence="1 2">
    <name type="scientific">Bonamia ostreae</name>
    <dbReference type="NCBI Taxonomy" id="126728"/>
    <lineage>
        <taxon>Eukaryota</taxon>
        <taxon>Sar</taxon>
        <taxon>Rhizaria</taxon>
        <taxon>Endomyxa</taxon>
        <taxon>Ascetosporea</taxon>
        <taxon>Haplosporida</taxon>
        <taxon>Bonamia</taxon>
    </lineage>
</organism>
<keyword evidence="2" id="KW-1185">Reference proteome</keyword>
<proteinExistence type="predicted"/>
<reference evidence="1 2" key="1">
    <citation type="journal article" date="2024" name="BMC Biol.">
        <title>Comparative genomics of Ascetosporea gives new insight into the evolutionary basis for animal parasitism in Rhizaria.</title>
        <authorList>
            <person name="Hiltunen Thoren M."/>
            <person name="Onut-Brannstrom I."/>
            <person name="Alfjorden A."/>
            <person name="Peckova H."/>
            <person name="Swords F."/>
            <person name="Hooper C."/>
            <person name="Holzer A.S."/>
            <person name="Bass D."/>
            <person name="Burki F."/>
        </authorList>
    </citation>
    <scope>NUCLEOTIDE SEQUENCE [LARGE SCALE GENOMIC DNA]</scope>
    <source>
        <strain evidence="1">20-A016</strain>
    </source>
</reference>
<evidence type="ECO:0000313" key="2">
    <source>
        <dbReference type="Proteomes" id="UP001439008"/>
    </source>
</evidence>
<dbReference type="EMBL" id="JBDODL010003112">
    <property type="protein sequence ID" value="MES1922568.1"/>
    <property type="molecule type" value="Genomic_DNA"/>
</dbReference>
<protein>
    <submittedName>
        <fullName evidence="1">Uncharacterized protein</fullName>
    </submittedName>
</protein>
<accession>A0ABV2AT43</accession>